<name>A0AAJ3HS04_PROHU</name>
<gene>
    <name evidence="1" type="ORF">M997_2307</name>
</gene>
<sequence length="44" mass="5393">MYYLILDADINMVLKIHSRNIAHTKNFIEKRIEDFILPHYRLPH</sequence>
<dbReference type="EMBL" id="LXEV01000024">
    <property type="protein sequence ID" value="OAT46430.1"/>
    <property type="molecule type" value="Genomic_DNA"/>
</dbReference>
<comment type="caution">
    <text evidence="1">The sequence shown here is derived from an EMBL/GenBank/DDBJ whole genome shotgun (WGS) entry which is preliminary data.</text>
</comment>
<evidence type="ECO:0000313" key="2">
    <source>
        <dbReference type="Proteomes" id="UP000078250"/>
    </source>
</evidence>
<proteinExistence type="predicted"/>
<evidence type="ECO:0000313" key="1">
    <source>
        <dbReference type="EMBL" id="OAT46430.1"/>
    </source>
</evidence>
<dbReference type="AlphaFoldDB" id="A0AAJ3HS04"/>
<accession>A0AAJ3HS04</accession>
<organism evidence="1 2">
    <name type="scientific">Proteus hauseri ATCC 700826</name>
    <dbReference type="NCBI Taxonomy" id="1354271"/>
    <lineage>
        <taxon>Bacteria</taxon>
        <taxon>Pseudomonadati</taxon>
        <taxon>Pseudomonadota</taxon>
        <taxon>Gammaproteobacteria</taxon>
        <taxon>Enterobacterales</taxon>
        <taxon>Morganellaceae</taxon>
        <taxon>Proteus</taxon>
    </lineage>
</organism>
<protein>
    <submittedName>
        <fullName evidence="1">Uncharacterized protein</fullName>
    </submittedName>
</protein>
<reference evidence="1 2" key="1">
    <citation type="submission" date="2016-04" db="EMBL/GenBank/DDBJ databases">
        <title>ATOL: Assembling a taxonomically balanced genome-scale reconstruction of the evolutionary history of the Enterobacteriaceae.</title>
        <authorList>
            <person name="Plunkett G.III."/>
            <person name="Neeno-Eckwall E.C."/>
            <person name="Glasner J.D."/>
            <person name="Perna N.T."/>
        </authorList>
    </citation>
    <scope>NUCLEOTIDE SEQUENCE [LARGE SCALE GENOMIC DNA]</scope>
    <source>
        <strain evidence="1 2">ATCC 700826</strain>
    </source>
</reference>
<keyword evidence="2" id="KW-1185">Reference proteome</keyword>
<dbReference type="Proteomes" id="UP000078250">
    <property type="component" value="Unassembled WGS sequence"/>
</dbReference>